<gene>
    <name evidence="3" type="ORF">WA026_015081</name>
</gene>
<feature type="transmembrane region" description="Helical" evidence="1">
    <location>
        <begin position="6"/>
        <end position="31"/>
    </location>
</feature>
<comment type="caution">
    <text evidence="3">The sequence shown here is derived from an EMBL/GenBank/DDBJ whole genome shotgun (WGS) entry which is preliminary data.</text>
</comment>
<organism evidence="3 4">
    <name type="scientific">Henosepilachna vigintioctopunctata</name>
    <dbReference type="NCBI Taxonomy" id="420089"/>
    <lineage>
        <taxon>Eukaryota</taxon>
        <taxon>Metazoa</taxon>
        <taxon>Ecdysozoa</taxon>
        <taxon>Arthropoda</taxon>
        <taxon>Hexapoda</taxon>
        <taxon>Insecta</taxon>
        <taxon>Pterygota</taxon>
        <taxon>Neoptera</taxon>
        <taxon>Endopterygota</taxon>
        <taxon>Coleoptera</taxon>
        <taxon>Polyphaga</taxon>
        <taxon>Cucujiformia</taxon>
        <taxon>Coccinelloidea</taxon>
        <taxon>Coccinellidae</taxon>
        <taxon>Epilachninae</taxon>
        <taxon>Epilachnini</taxon>
        <taxon>Henosepilachna</taxon>
    </lineage>
</organism>
<proteinExistence type="predicted"/>
<name>A0AAW1U862_9CUCU</name>
<dbReference type="Gene3D" id="3.40.50.1820">
    <property type="entry name" value="alpha/beta hydrolase"/>
    <property type="match status" value="1"/>
</dbReference>
<dbReference type="PANTHER" id="PTHR12277">
    <property type="entry name" value="ALPHA/BETA HYDROLASE DOMAIN-CONTAINING PROTEIN"/>
    <property type="match status" value="1"/>
</dbReference>
<accession>A0AAW1U862</accession>
<evidence type="ECO:0000313" key="4">
    <source>
        <dbReference type="Proteomes" id="UP001431783"/>
    </source>
</evidence>
<sequence>MSLLWVTFLIVPFLFLILIVLLVFILLPLIIARSPYLLRKTLFNTGGAATNKLYYDENAKLGVRNFYVTIPSNTSEEITIGIYHFLPQYYVLNHTEKIPLEEYKELLHNSPYNVLLIFHGIGQSRASFSDKYGILSRIFHVIVFDYRCFGDSTKAELTENGLISDCVLVYKWLRNNTSSSIYVWGQSLGSVLCVNTVFTLEKENIIPKGMIIESGFTSIRDAVLDSPLGKISSWTPWFSLLLESYEKNGLCLNTIMPLSDIKCPVMIMHAADDKMIPLKQGMQLYEVVMNRSIKVNIAKFLPIAAMYECGHDFIYEFPAFSKHIVDFISTCEKEFDSTI</sequence>
<keyword evidence="4" id="KW-1185">Reference proteome</keyword>
<evidence type="ECO:0000256" key="1">
    <source>
        <dbReference type="SAM" id="Phobius"/>
    </source>
</evidence>
<keyword evidence="1" id="KW-1133">Transmembrane helix</keyword>
<dbReference type="GO" id="GO:0005789">
    <property type="term" value="C:endoplasmic reticulum membrane"/>
    <property type="evidence" value="ECO:0007669"/>
    <property type="project" value="TreeGrafter"/>
</dbReference>
<dbReference type="InterPro" id="IPR029058">
    <property type="entry name" value="AB_hydrolase_fold"/>
</dbReference>
<dbReference type="InterPro" id="IPR000073">
    <property type="entry name" value="AB_hydrolase_1"/>
</dbReference>
<dbReference type="Pfam" id="PF00561">
    <property type="entry name" value="Abhydrolase_1"/>
    <property type="match status" value="1"/>
</dbReference>
<dbReference type="SUPFAM" id="SSF53474">
    <property type="entry name" value="alpha/beta-Hydrolases"/>
    <property type="match status" value="1"/>
</dbReference>
<keyword evidence="1" id="KW-0812">Transmembrane</keyword>
<dbReference type="GO" id="GO:0047372">
    <property type="term" value="F:monoacylglycerol lipase activity"/>
    <property type="evidence" value="ECO:0007669"/>
    <property type="project" value="TreeGrafter"/>
</dbReference>
<dbReference type="Proteomes" id="UP001431783">
    <property type="component" value="Unassembled WGS sequence"/>
</dbReference>
<dbReference type="GO" id="GO:0004622">
    <property type="term" value="F:phosphatidylcholine lysophospholipase activity"/>
    <property type="evidence" value="ECO:0007669"/>
    <property type="project" value="TreeGrafter"/>
</dbReference>
<dbReference type="EMBL" id="JARQZJ010000038">
    <property type="protein sequence ID" value="KAK9876846.1"/>
    <property type="molecule type" value="Genomic_DNA"/>
</dbReference>
<protein>
    <recommendedName>
        <fullName evidence="2">AB hydrolase-1 domain-containing protein</fullName>
    </recommendedName>
</protein>
<dbReference type="GO" id="GO:0052651">
    <property type="term" value="P:monoacylglycerol catabolic process"/>
    <property type="evidence" value="ECO:0007669"/>
    <property type="project" value="TreeGrafter"/>
</dbReference>
<dbReference type="PANTHER" id="PTHR12277:SF194">
    <property type="entry name" value="FI04476P"/>
    <property type="match status" value="1"/>
</dbReference>
<evidence type="ECO:0000259" key="2">
    <source>
        <dbReference type="Pfam" id="PF00561"/>
    </source>
</evidence>
<reference evidence="3 4" key="1">
    <citation type="submission" date="2023-03" db="EMBL/GenBank/DDBJ databases">
        <title>Genome insight into feeding habits of ladybird beetles.</title>
        <authorList>
            <person name="Li H.-S."/>
            <person name="Huang Y.-H."/>
            <person name="Pang H."/>
        </authorList>
    </citation>
    <scope>NUCLEOTIDE SEQUENCE [LARGE SCALE GENOMIC DNA]</scope>
    <source>
        <strain evidence="3">SYSU_2023b</strain>
        <tissue evidence="3">Whole body</tissue>
    </source>
</reference>
<evidence type="ECO:0000313" key="3">
    <source>
        <dbReference type="EMBL" id="KAK9876846.1"/>
    </source>
</evidence>
<feature type="domain" description="AB hydrolase-1" evidence="2">
    <location>
        <begin position="113"/>
        <end position="195"/>
    </location>
</feature>
<dbReference type="AlphaFoldDB" id="A0AAW1U862"/>
<dbReference type="GO" id="GO:0006660">
    <property type="term" value="P:phosphatidylserine catabolic process"/>
    <property type="evidence" value="ECO:0007669"/>
    <property type="project" value="TreeGrafter"/>
</dbReference>
<keyword evidence="1" id="KW-0472">Membrane</keyword>